<proteinExistence type="predicted"/>
<dbReference type="RefSeq" id="WP_015391796.1">
    <property type="nucleotide sequence ID" value="NC_020291.1"/>
</dbReference>
<reference evidence="1 2" key="1">
    <citation type="submission" date="2013-02" db="EMBL/GenBank/DDBJ databases">
        <title>Genome sequence of Clostridium saccharoperbutylacetonicum N1-4(HMT).</title>
        <authorList>
            <person name="Poehlein A."/>
            <person name="Daniel R."/>
        </authorList>
    </citation>
    <scope>NUCLEOTIDE SEQUENCE [LARGE SCALE GENOMIC DNA]</scope>
    <source>
        <strain evidence="2">N1-4(HMT)</strain>
    </source>
</reference>
<sequence>MLDKEIILWDECIEIFKKVSNKRLNEFLDEMVLFITKHKMSFNEVADLNFLEFICSIDSNKFIIGTTGDNFEGLSKKYINTKQPTLREILKIISNTIWDLTTITTDEICPHCKSDNLRILTDFKKENIYKSCETCFWIECNGKAYVRPQDLFPADKDIISRLKENT</sequence>
<name>M1LRC0_9CLOT</name>
<gene>
    <name evidence="1" type="ORF">Cspa_c17050</name>
</gene>
<accession>M1LRC0</accession>
<dbReference type="KEGG" id="csr:Cspa_c17050"/>
<dbReference type="OrthoDB" id="2974245at2"/>
<dbReference type="PATRIC" id="fig|931276.5.peg.1679"/>
<dbReference type="Proteomes" id="UP000011728">
    <property type="component" value="Chromosome"/>
</dbReference>
<evidence type="ECO:0000313" key="1">
    <source>
        <dbReference type="EMBL" id="AGF55475.1"/>
    </source>
</evidence>
<evidence type="ECO:0000313" key="2">
    <source>
        <dbReference type="Proteomes" id="UP000011728"/>
    </source>
</evidence>
<organism evidence="1 2">
    <name type="scientific">Clostridium saccharoperbutylacetonicum N1-4(HMT)</name>
    <dbReference type="NCBI Taxonomy" id="931276"/>
    <lineage>
        <taxon>Bacteria</taxon>
        <taxon>Bacillati</taxon>
        <taxon>Bacillota</taxon>
        <taxon>Clostridia</taxon>
        <taxon>Eubacteriales</taxon>
        <taxon>Clostridiaceae</taxon>
        <taxon>Clostridium</taxon>
    </lineage>
</organism>
<protein>
    <submittedName>
        <fullName evidence="1">Uncharacterized protein</fullName>
    </submittedName>
</protein>
<dbReference type="EMBL" id="CP004121">
    <property type="protein sequence ID" value="AGF55475.1"/>
    <property type="molecule type" value="Genomic_DNA"/>
</dbReference>
<dbReference type="AlphaFoldDB" id="M1LRC0"/>
<keyword evidence="2" id="KW-1185">Reference proteome</keyword>
<dbReference type="HOGENOM" id="CLU_136075_0_0_9"/>